<gene>
    <name evidence="3" type="ORF">NN4_66640</name>
</gene>
<keyword evidence="2" id="KW-1133">Transmembrane helix</keyword>
<dbReference type="AlphaFoldDB" id="A0A511MNF3"/>
<evidence type="ECO:0000256" key="1">
    <source>
        <dbReference type="SAM" id="MobiDB-lite"/>
    </source>
</evidence>
<evidence type="ECO:0000313" key="3">
    <source>
        <dbReference type="EMBL" id="GEM42145.1"/>
    </source>
</evidence>
<sequence>MQQGSIQHGWNSRFSFSGYRRRSNEAQTAFIRQFVAGLPVRTVLALTGLSAYAAFANFGIGWAQAAGASNWEAAVWPIAVTAVTTQALFCYVRFVPNMHASWARWLFAAVAAAGMVLAALGNGLRLDGSSSELGPVASSSVLAVPVLCLLLSAWMTSVFFFAIDPVISEPRLPMRAEKDEEPDYPHFLDERAADSEINKQA</sequence>
<reference evidence="3 4" key="1">
    <citation type="submission" date="2019-07" db="EMBL/GenBank/DDBJ databases">
        <title>Whole genome shotgun sequence of Nocardia ninae NBRC 108245.</title>
        <authorList>
            <person name="Hosoyama A."/>
            <person name="Uohara A."/>
            <person name="Ohji S."/>
            <person name="Ichikawa N."/>
        </authorList>
    </citation>
    <scope>NUCLEOTIDE SEQUENCE [LARGE SCALE GENOMIC DNA]</scope>
    <source>
        <strain evidence="3 4">NBRC 108245</strain>
    </source>
</reference>
<feature type="region of interest" description="Disordered" evidence="1">
    <location>
        <begin position="177"/>
        <end position="201"/>
    </location>
</feature>
<evidence type="ECO:0000313" key="4">
    <source>
        <dbReference type="Proteomes" id="UP000321424"/>
    </source>
</evidence>
<feature type="transmembrane region" description="Helical" evidence="2">
    <location>
        <begin position="102"/>
        <end position="121"/>
    </location>
</feature>
<name>A0A511MNF3_9NOCA</name>
<protein>
    <submittedName>
        <fullName evidence="3">Uncharacterized protein</fullName>
    </submittedName>
</protein>
<feature type="transmembrane region" description="Helical" evidence="2">
    <location>
        <begin position="74"/>
        <end position="95"/>
    </location>
</feature>
<keyword evidence="4" id="KW-1185">Reference proteome</keyword>
<feature type="transmembrane region" description="Helical" evidence="2">
    <location>
        <begin position="42"/>
        <end position="62"/>
    </location>
</feature>
<keyword evidence="2" id="KW-0812">Transmembrane</keyword>
<proteinExistence type="predicted"/>
<organism evidence="3 4">
    <name type="scientific">Nocardia ninae NBRC 108245</name>
    <dbReference type="NCBI Taxonomy" id="1210091"/>
    <lineage>
        <taxon>Bacteria</taxon>
        <taxon>Bacillati</taxon>
        <taxon>Actinomycetota</taxon>
        <taxon>Actinomycetes</taxon>
        <taxon>Mycobacteriales</taxon>
        <taxon>Nocardiaceae</taxon>
        <taxon>Nocardia</taxon>
    </lineage>
</organism>
<comment type="caution">
    <text evidence="3">The sequence shown here is derived from an EMBL/GenBank/DDBJ whole genome shotgun (WGS) entry which is preliminary data.</text>
</comment>
<feature type="transmembrane region" description="Helical" evidence="2">
    <location>
        <begin position="141"/>
        <end position="163"/>
    </location>
</feature>
<accession>A0A511MNF3</accession>
<dbReference type="EMBL" id="BJXA01000064">
    <property type="protein sequence ID" value="GEM42145.1"/>
    <property type="molecule type" value="Genomic_DNA"/>
</dbReference>
<evidence type="ECO:0000256" key="2">
    <source>
        <dbReference type="SAM" id="Phobius"/>
    </source>
</evidence>
<keyword evidence="2" id="KW-0472">Membrane</keyword>
<dbReference type="Proteomes" id="UP000321424">
    <property type="component" value="Unassembled WGS sequence"/>
</dbReference>